<protein>
    <submittedName>
        <fullName evidence="2">Uncharacterized protein</fullName>
    </submittedName>
</protein>
<name>A0A9D1E3R8_9BACT</name>
<evidence type="ECO:0000313" key="3">
    <source>
        <dbReference type="Proteomes" id="UP000824200"/>
    </source>
</evidence>
<feature type="transmembrane region" description="Helical" evidence="1">
    <location>
        <begin position="410"/>
        <end position="429"/>
    </location>
</feature>
<gene>
    <name evidence="2" type="ORF">IAC95_03605</name>
</gene>
<evidence type="ECO:0000256" key="1">
    <source>
        <dbReference type="SAM" id="Phobius"/>
    </source>
</evidence>
<dbReference type="EMBL" id="DVHL01000029">
    <property type="protein sequence ID" value="HIR65953.1"/>
    <property type="molecule type" value="Genomic_DNA"/>
</dbReference>
<proteinExistence type="predicted"/>
<keyword evidence="1" id="KW-1133">Transmembrane helix</keyword>
<comment type="caution">
    <text evidence="2">The sequence shown here is derived from an EMBL/GenBank/DDBJ whole genome shotgun (WGS) entry which is preliminary data.</text>
</comment>
<dbReference type="AlphaFoldDB" id="A0A9D1E3R8"/>
<reference evidence="2" key="1">
    <citation type="submission" date="2020-10" db="EMBL/GenBank/DDBJ databases">
        <authorList>
            <person name="Gilroy R."/>
        </authorList>
    </citation>
    <scope>NUCLEOTIDE SEQUENCE</scope>
    <source>
        <strain evidence="2">CHK121-14286</strain>
    </source>
</reference>
<keyword evidence="1" id="KW-0472">Membrane</keyword>
<accession>A0A9D1E3R8</accession>
<keyword evidence="1" id="KW-0812">Transmembrane</keyword>
<evidence type="ECO:0000313" key="2">
    <source>
        <dbReference type="EMBL" id="HIR65953.1"/>
    </source>
</evidence>
<reference evidence="2" key="2">
    <citation type="journal article" date="2021" name="PeerJ">
        <title>Extensive microbial diversity within the chicken gut microbiome revealed by metagenomics and culture.</title>
        <authorList>
            <person name="Gilroy R."/>
            <person name="Ravi A."/>
            <person name="Getino M."/>
            <person name="Pursley I."/>
            <person name="Horton D.L."/>
            <person name="Alikhan N.F."/>
            <person name="Baker D."/>
            <person name="Gharbi K."/>
            <person name="Hall N."/>
            <person name="Watson M."/>
            <person name="Adriaenssens E.M."/>
            <person name="Foster-Nyarko E."/>
            <person name="Jarju S."/>
            <person name="Secka A."/>
            <person name="Antonio M."/>
            <person name="Oren A."/>
            <person name="Chaudhuri R.R."/>
            <person name="La Ragione R."/>
            <person name="Hildebrand F."/>
            <person name="Pallen M.J."/>
        </authorList>
    </citation>
    <scope>NUCLEOTIDE SEQUENCE</scope>
    <source>
        <strain evidence="2">CHK121-14286</strain>
    </source>
</reference>
<dbReference type="Proteomes" id="UP000824200">
    <property type="component" value="Unassembled WGS sequence"/>
</dbReference>
<organism evidence="2 3">
    <name type="scientific">Candidatus Fimimonas gallinarum</name>
    <dbReference type="NCBI Taxonomy" id="2840821"/>
    <lineage>
        <taxon>Bacteria</taxon>
        <taxon>Pseudomonadati</taxon>
        <taxon>Myxococcota</taxon>
        <taxon>Myxococcia</taxon>
        <taxon>Myxococcales</taxon>
        <taxon>Cystobacterineae</taxon>
        <taxon>Myxococcaceae</taxon>
        <taxon>Myxococcaceae incertae sedis</taxon>
        <taxon>Candidatus Fimimonas</taxon>
    </lineage>
</organism>
<sequence length="437" mass="49470">MKNVTLTVDGEHVSLCCGKKSNTNQVQYGTACRLSAIKKLSARNIILVSEQVFDDFRNCRAILFNPQNKSFFDVTLKKSAELSGNDIAVTKATKEKLALKLQEELLLLKNKSYVFNNIDTQRIENIREDSVVVSALDGNGVEVDVDGFLYFQFFNYYTNESIVLKCNHVKVDKALKQGTILLNQKQRTFLELENRLAISAQHWQEIIANVDEKDKETLAEMYTDDSSHFILKSDVSYHDKLKAQEIIHKACPKRLLMTAVVQSYCQKKSTGLRALADFYVGRASMSLLCRRPYESDEGANVVRLSASNMHLLGLTETDKVVLRYKNKAVKCRVLPIDDEHAFENTNLPTPVNYAVGIPAHIRQKLGIFQLNTAVKVERDTVFLLKKSLNEQVVPTLLTLFSVSFIQSLNIWQKLLIAVLAIPIVVYINLSSKRNMRG</sequence>